<feature type="transmembrane region" description="Helical" evidence="7">
    <location>
        <begin position="76"/>
        <end position="97"/>
    </location>
</feature>
<evidence type="ECO:0000256" key="3">
    <source>
        <dbReference type="ARBA" id="ARBA00022475"/>
    </source>
</evidence>
<evidence type="ECO:0000256" key="2">
    <source>
        <dbReference type="ARBA" id="ARBA00022448"/>
    </source>
</evidence>
<keyword evidence="4 7" id="KW-0812">Transmembrane</keyword>
<reference evidence="9 10" key="1">
    <citation type="journal article" date="2016" name="Genome Announc.">
        <title>Draft Genome Sequences of Five Rapidly Growing Mycobacterium Species, M. thermoresistibile, M. fortuitum subsp. acetamidolyticum, M. canariasense, M. brisbanense, and M. novocastrense.</title>
        <authorList>
            <person name="Katahira K."/>
            <person name="Ogura Y."/>
            <person name="Gotoh Y."/>
            <person name="Hayashi T."/>
        </authorList>
    </citation>
    <scope>NUCLEOTIDE SEQUENCE [LARGE SCALE GENOMIC DNA]</scope>
    <source>
        <strain evidence="9 10">JCM18114</strain>
    </source>
</reference>
<keyword evidence="6 7" id="KW-0472">Membrane</keyword>
<dbReference type="InterPro" id="IPR025966">
    <property type="entry name" value="OppC_N"/>
</dbReference>
<dbReference type="CDD" id="cd06261">
    <property type="entry name" value="TM_PBP2"/>
    <property type="match status" value="1"/>
</dbReference>
<keyword evidence="5 7" id="KW-1133">Transmembrane helix</keyword>
<keyword evidence="3" id="KW-1003">Cell membrane</keyword>
<feature type="domain" description="ABC transmembrane type-1" evidence="8">
    <location>
        <begin position="70"/>
        <end position="259"/>
    </location>
</feature>
<evidence type="ECO:0000256" key="5">
    <source>
        <dbReference type="ARBA" id="ARBA00022989"/>
    </source>
</evidence>
<keyword evidence="10" id="KW-1185">Reference proteome</keyword>
<comment type="subcellular location">
    <subcellularLocation>
        <location evidence="1 7">Cell membrane</location>
        <topology evidence="1 7">Multi-pass membrane protein</topology>
    </subcellularLocation>
</comment>
<proteinExistence type="inferred from homology"/>
<accession>A0ABQ0KHN8</accession>
<evidence type="ECO:0000259" key="8">
    <source>
        <dbReference type="PROSITE" id="PS50928"/>
    </source>
</evidence>
<evidence type="ECO:0000256" key="1">
    <source>
        <dbReference type="ARBA" id="ARBA00004651"/>
    </source>
</evidence>
<feature type="transmembrane region" description="Helical" evidence="7">
    <location>
        <begin position="191"/>
        <end position="216"/>
    </location>
</feature>
<protein>
    <submittedName>
        <fullName evidence="9">Dipeptide/oligopeptide/nickel ABC transporter permease</fullName>
    </submittedName>
</protein>
<dbReference type="Pfam" id="PF12911">
    <property type="entry name" value="OppC_N"/>
    <property type="match status" value="1"/>
</dbReference>
<dbReference type="Gene3D" id="1.10.3720.10">
    <property type="entry name" value="MetI-like"/>
    <property type="match status" value="1"/>
</dbReference>
<dbReference type="SUPFAM" id="SSF161098">
    <property type="entry name" value="MetI-like"/>
    <property type="match status" value="1"/>
</dbReference>
<organism evidence="9 10">
    <name type="scientific">Mycolicibacterium novocastrense</name>
    <name type="common">Mycobacterium novocastrense</name>
    <dbReference type="NCBI Taxonomy" id="59813"/>
    <lineage>
        <taxon>Bacteria</taxon>
        <taxon>Bacillati</taxon>
        <taxon>Actinomycetota</taxon>
        <taxon>Actinomycetes</taxon>
        <taxon>Mycobacteriales</taxon>
        <taxon>Mycobacteriaceae</taxon>
        <taxon>Mycolicibacterium</taxon>
    </lineage>
</organism>
<dbReference type="Proteomes" id="UP000069773">
    <property type="component" value="Unassembled WGS sequence"/>
</dbReference>
<sequence>MRLLMGNPVTMVSAVLLLLIAFVAVTANWIAPYGINDVDVPNALQPPGGAHWFGTDELGRDVLSRVLVATQASMRVAVVSVTFAVVVGVTVGVLAGYRGGWLDTVFMRVVDVMFAFPVLLLALAVVAILGPGVTTTILAIGIVYTPIFARVARASTMSVRVEPFVSVSRSMGTGHLYILGRHILPNIAGPLVVQTSLSLAFAILSEAALSFLGLGIQPPQPSLGRMIFDSQGFVTMAWWMAVFPGAAIFVTVLAFNLLGDGLRDVLDPRQRTLAETRRKGMSQ</sequence>
<evidence type="ECO:0000313" key="10">
    <source>
        <dbReference type="Proteomes" id="UP000069773"/>
    </source>
</evidence>
<evidence type="ECO:0000256" key="4">
    <source>
        <dbReference type="ARBA" id="ARBA00022692"/>
    </source>
</evidence>
<dbReference type="InterPro" id="IPR035906">
    <property type="entry name" value="MetI-like_sf"/>
</dbReference>
<dbReference type="InterPro" id="IPR050366">
    <property type="entry name" value="BP-dependent_transpt_permease"/>
</dbReference>
<dbReference type="PROSITE" id="PS50928">
    <property type="entry name" value="ABC_TM1"/>
    <property type="match status" value="1"/>
</dbReference>
<keyword evidence="2 7" id="KW-0813">Transport</keyword>
<feature type="transmembrane region" description="Helical" evidence="7">
    <location>
        <begin position="236"/>
        <end position="259"/>
    </location>
</feature>
<evidence type="ECO:0000256" key="7">
    <source>
        <dbReference type="RuleBase" id="RU363032"/>
    </source>
</evidence>
<evidence type="ECO:0000313" key="9">
    <source>
        <dbReference type="EMBL" id="GAT09000.1"/>
    </source>
</evidence>
<comment type="similarity">
    <text evidence="7">Belongs to the binding-protein-dependent transport system permease family.</text>
</comment>
<name>A0ABQ0KHN8_MYCNV</name>
<comment type="caution">
    <text evidence="9">The sequence shown here is derived from an EMBL/GenBank/DDBJ whole genome shotgun (WGS) entry which is preliminary data.</text>
</comment>
<evidence type="ECO:0000256" key="6">
    <source>
        <dbReference type="ARBA" id="ARBA00023136"/>
    </source>
</evidence>
<dbReference type="PANTHER" id="PTHR43386">
    <property type="entry name" value="OLIGOPEPTIDE TRANSPORT SYSTEM PERMEASE PROTEIN APPC"/>
    <property type="match status" value="1"/>
</dbReference>
<dbReference type="EMBL" id="BCTA01000028">
    <property type="protein sequence ID" value="GAT09000.1"/>
    <property type="molecule type" value="Genomic_DNA"/>
</dbReference>
<dbReference type="PANTHER" id="PTHR43386:SF25">
    <property type="entry name" value="PEPTIDE ABC TRANSPORTER PERMEASE PROTEIN"/>
    <property type="match status" value="1"/>
</dbReference>
<dbReference type="Pfam" id="PF00528">
    <property type="entry name" value="BPD_transp_1"/>
    <property type="match status" value="1"/>
</dbReference>
<feature type="transmembrane region" description="Helical" evidence="7">
    <location>
        <begin position="109"/>
        <end position="129"/>
    </location>
</feature>
<gene>
    <name evidence="9" type="ORF">RMCN_2133</name>
</gene>
<dbReference type="InterPro" id="IPR000515">
    <property type="entry name" value="MetI-like"/>
</dbReference>